<proteinExistence type="predicted"/>
<evidence type="ECO:0000313" key="2">
    <source>
        <dbReference type="EMBL" id="KXT11879.1"/>
    </source>
</evidence>
<feature type="compositionally biased region" description="Acidic residues" evidence="1">
    <location>
        <begin position="31"/>
        <end position="48"/>
    </location>
</feature>
<reference evidence="2 3" key="1">
    <citation type="submission" date="2015-07" db="EMBL/GenBank/DDBJ databases">
        <title>Comparative genomics of the Sigatoka disease complex on banana suggests a link between parallel evolutionary changes in Pseudocercospora fijiensis and Pseudocercospora eumusae and increased virulence on the banana host.</title>
        <authorList>
            <person name="Chang T.-C."/>
            <person name="Salvucci A."/>
            <person name="Crous P.W."/>
            <person name="Stergiopoulos I."/>
        </authorList>
    </citation>
    <scope>NUCLEOTIDE SEQUENCE [LARGE SCALE GENOMIC DNA]</scope>
    <source>
        <strain evidence="2 3">CBS 116634</strain>
    </source>
</reference>
<organism evidence="2 3">
    <name type="scientific">Pseudocercospora musae</name>
    <dbReference type="NCBI Taxonomy" id="113226"/>
    <lineage>
        <taxon>Eukaryota</taxon>
        <taxon>Fungi</taxon>
        <taxon>Dikarya</taxon>
        <taxon>Ascomycota</taxon>
        <taxon>Pezizomycotina</taxon>
        <taxon>Dothideomycetes</taxon>
        <taxon>Dothideomycetidae</taxon>
        <taxon>Mycosphaerellales</taxon>
        <taxon>Mycosphaerellaceae</taxon>
        <taxon>Pseudocercospora</taxon>
    </lineage>
</organism>
<gene>
    <name evidence="2" type="ORF">AC579_5199</name>
</gene>
<dbReference type="Proteomes" id="UP000073492">
    <property type="component" value="Unassembled WGS sequence"/>
</dbReference>
<name>A0A139IB39_9PEZI</name>
<comment type="caution">
    <text evidence="2">The sequence shown here is derived from an EMBL/GenBank/DDBJ whole genome shotgun (WGS) entry which is preliminary data.</text>
</comment>
<accession>A0A139IB39</accession>
<dbReference type="EMBL" id="LFZO01000176">
    <property type="protein sequence ID" value="KXT11879.1"/>
    <property type="molecule type" value="Genomic_DNA"/>
</dbReference>
<feature type="compositionally biased region" description="Basic and acidic residues" evidence="1">
    <location>
        <begin position="49"/>
        <end position="67"/>
    </location>
</feature>
<sequence>MKSGGDHFGIGKDRREDVGFEEDQGHHESDERSEDDEDDGGFQDYEDWKEERRAGTLPEYIRDRAEEDRSEDEALEEWIQSIKQDSIDLGFEVPEEPARSEETDGIGKAQVEIQEDIQTAITPGK</sequence>
<feature type="compositionally biased region" description="Basic and acidic residues" evidence="1">
    <location>
        <begin position="9"/>
        <end position="30"/>
    </location>
</feature>
<feature type="region of interest" description="Disordered" evidence="1">
    <location>
        <begin position="1"/>
        <end position="73"/>
    </location>
</feature>
<evidence type="ECO:0000256" key="1">
    <source>
        <dbReference type="SAM" id="MobiDB-lite"/>
    </source>
</evidence>
<protein>
    <submittedName>
        <fullName evidence="2">Uncharacterized protein</fullName>
    </submittedName>
</protein>
<keyword evidence="3" id="KW-1185">Reference proteome</keyword>
<evidence type="ECO:0000313" key="3">
    <source>
        <dbReference type="Proteomes" id="UP000073492"/>
    </source>
</evidence>
<dbReference type="AlphaFoldDB" id="A0A139IB39"/>